<evidence type="ECO:0000256" key="4">
    <source>
        <dbReference type="ARBA" id="ARBA00022679"/>
    </source>
</evidence>
<dbReference type="InterPro" id="IPR004507">
    <property type="entry name" value="UbiX-like"/>
</dbReference>
<dbReference type="InterPro" id="IPR036551">
    <property type="entry name" value="Flavin_trans-like"/>
</dbReference>
<keyword evidence="2" id="KW-0285">Flavoprotein</keyword>
<evidence type="ECO:0000256" key="6">
    <source>
        <dbReference type="ARBA" id="ARBA00066834"/>
    </source>
</evidence>
<protein>
    <recommendedName>
        <fullName evidence="6">flavin prenyltransferase</fullName>
        <ecNumber evidence="6">2.5.1.129</ecNumber>
    </recommendedName>
</protein>
<reference evidence="8" key="1">
    <citation type="submission" date="2018-06" db="EMBL/GenBank/DDBJ databases">
        <authorList>
            <person name="Zhirakovskaya E."/>
        </authorList>
    </citation>
    <scope>NUCLEOTIDE SEQUENCE</scope>
</reference>
<dbReference type="GO" id="GO:0106141">
    <property type="term" value="F:flavin prenyltransferase activity"/>
    <property type="evidence" value="ECO:0007669"/>
    <property type="project" value="UniProtKB-EC"/>
</dbReference>
<dbReference type="Pfam" id="PF02441">
    <property type="entry name" value="Flavoprotein"/>
    <property type="match status" value="1"/>
</dbReference>
<organism evidence="8">
    <name type="scientific">hydrothermal vent metagenome</name>
    <dbReference type="NCBI Taxonomy" id="652676"/>
    <lineage>
        <taxon>unclassified sequences</taxon>
        <taxon>metagenomes</taxon>
        <taxon>ecological metagenomes</taxon>
    </lineage>
</organism>
<dbReference type="GO" id="GO:0016831">
    <property type="term" value="F:carboxy-lyase activity"/>
    <property type="evidence" value="ECO:0007669"/>
    <property type="project" value="TreeGrafter"/>
</dbReference>
<proteinExistence type="inferred from homology"/>
<dbReference type="InterPro" id="IPR003382">
    <property type="entry name" value="Flavoprotein"/>
</dbReference>
<dbReference type="EMBL" id="UOFM01000510">
    <property type="protein sequence ID" value="VAW83067.1"/>
    <property type="molecule type" value="Genomic_DNA"/>
</dbReference>
<accession>A0A3B0Z6F4</accession>
<keyword evidence="1" id="KW-0637">Prenyltransferase</keyword>
<dbReference type="NCBIfam" id="TIGR00421">
    <property type="entry name" value="ubiX_pad"/>
    <property type="match status" value="1"/>
</dbReference>
<keyword evidence="3" id="KW-0288">FMN</keyword>
<keyword evidence="4 8" id="KW-0808">Transferase</keyword>
<dbReference type="EC" id="2.5.1.129" evidence="6"/>
<dbReference type="AlphaFoldDB" id="A0A3B0Z6F4"/>
<dbReference type="FunFam" id="3.40.50.1950:FF:000001">
    <property type="entry name" value="Flavin prenyltransferase UbiX"/>
    <property type="match status" value="1"/>
</dbReference>
<evidence type="ECO:0000256" key="1">
    <source>
        <dbReference type="ARBA" id="ARBA00022602"/>
    </source>
</evidence>
<sequence>MRKETPYALALTGASGMPYALRLLEVMLKTGHRVDLMVSAPGQVVISMETDIKLPGNCAAIGRFLAERYAVDEALLRVFGREEWTAPLASGSSAPKAMVVCPCTTGTLASIAVGTSNNLIERAADVVIKEGRKLVLVPREMPFSAIHLENMLKLARLGVVIMPPSPGFYQGVQSIEDLVDFVVARILDQIGIDNDLSPRWGENPDTPA</sequence>
<evidence type="ECO:0000256" key="5">
    <source>
        <dbReference type="ARBA" id="ARBA00060793"/>
    </source>
</evidence>
<evidence type="ECO:0000259" key="7">
    <source>
        <dbReference type="Pfam" id="PF02441"/>
    </source>
</evidence>
<dbReference type="PANTHER" id="PTHR43374:SF1">
    <property type="entry name" value="FLAVIN PRENYLTRANSFERASE PAD1, MITOCHONDRIAL"/>
    <property type="match status" value="1"/>
</dbReference>
<evidence type="ECO:0000256" key="3">
    <source>
        <dbReference type="ARBA" id="ARBA00022643"/>
    </source>
</evidence>
<gene>
    <name evidence="8" type="ORF">MNBD_GAMMA14-413</name>
</gene>
<dbReference type="HAMAP" id="MF_01984">
    <property type="entry name" value="ubiX_pad"/>
    <property type="match status" value="1"/>
</dbReference>
<evidence type="ECO:0000256" key="2">
    <source>
        <dbReference type="ARBA" id="ARBA00022630"/>
    </source>
</evidence>
<comment type="similarity">
    <text evidence="5">Belongs to the UbiX/PAD1 family.</text>
</comment>
<evidence type="ECO:0000313" key="8">
    <source>
        <dbReference type="EMBL" id="VAW83067.1"/>
    </source>
</evidence>
<dbReference type="PANTHER" id="PTHR43374">
    <property type="entry name" value="FLAVIN PRENYLTRANSFERASE"/>
    <property type="match status" value="1"/>
</dbReference>
<feature type="domain" description="Flavoprotein" evidence="7">
    <location>
        <begin position="8"/>
        <end position="189"/>
    </location>
</feature>
<dbReference type="SUPFAM" id="SSF52507">
    <property type="entry name" value="Homo-oligomeric flavin-containing Cys decarboxylases, HFCD"/>
    <property type="match status" value="1"/>
</dbReference>
<name>A0A3B0Z6F4_9ZZZZ</name>
<dbReference type="Gene3D" id="3.40.50.1950">
    <property type="entry name" value="Flavin prenyltransferase-like"/>
    <property type="match status" value="1"/>
</dbReference>